<dbReference type="OrthoDB" id="10262808at2759"/>
<keyword evidence="5" id="KW-0597">Phosphoprotein</keyword>
<dbReference type="Gene3D" id="1.10.1300.10">
    <property type="entry name" value="3'5'-cyclic nucleotide phosphodiesterase, catalytic domain"/>
    <property type="match status" value="1"/>
</dbReference>
<evidence type="ECO:0000256" key="6">
    <source>
        <dbReference type="RuleBase" id="RU363067"/>
    </source>
</evidence>
<name>A0A1J4JYP2_9EUKA</name>
<dbReference type="EC" id="3.1.4.-" evidence="6"/>
<evidence type="ECO:0000313" key="11">
    <source>
        <dbReference type="Proteomes" id="UP000179807"/>
    </source>
</evidence>
<dbReference type="GO" id="GO:0000160">
    <property type="term" value="P:phosphorelay signal transduction system"/>
    <property type="evidence" value="ECO:0007669"/>
    <property type="project" value="InterPro"/>
</dbReference>
<protein>
    <recommendedName>
        <fullName evidence="6">Phosphodiesterase</fullName>
        <ecNumber evidence="6">3.1.4.-</ecNumber>
    </recommendedName>
</protein>
<dbReference type="InterPro" id="IPR036971">
    <property type="entry name" value="PDEase_catalytic_dom_sf"/>
</dbReference>
<evidence type="ECO:0000259" key="9">
    <source>
        <dbReference type="PROSITE" id="PS51845"/>
    </source>
</evidence>
<proteinExistence type="inferred from homology"/>
<feature type="binding site" evidence="4">
    <location>
        <position position="490"/>
    </location>
    <ligand>
        <name>Zn(2+)</name>
        <dbReference type="ChEBI" id="CHEBI:29105"/>
        <label>1</label>
    </ligand>
</feature>
<reference evidence="10" key="1">
    <citation type="submission" date="2016-10" db="EMBL/GenBank/DDBJ databases">
        <authorList>
            <person name="Benchimol M."/>
            <person name="Almeida L.G."/>
            <person name="Vasconcelos A.T."/>
            <person name="Perreira-Neves A."/>
            <person name="Rosa I.A."/>
            <person name="Tasca T."/>
            <person name="Bogo M.R."/>
            <person name="de Souza W."/>
        </authorList>
    </citation>
    <scope>NUCLEOTIDE SEQUENCE [LARGE SCALE GENOMIC DNA]</scope>
    <source>
        <strain evidence="10">K</strain>
    </source>
</reference>
<feature type="active site" description="Proton donor" evidence="3">
    <location>
        <position position="347"/>
    </location>
</feature>
<dbReference type="CDD" id="cd00156">
    <property type="entry name" value="REC"/>
    <property type="match status" value="1"/>
</dbReference>
<dbReference type="EMBL" id="MLAK01000869">
    <property type="protein sequence ID" value="OHT02389.1"/>
    <property type="molecule type" value="Genomic_DNA"/>
</dbReference>
<feature type="binding site" evidence="4">
    <location>
        <position position="386"/>
    </location>
    <ligand>
        <name>Zn(2+)</name>
        <dbReference type="ChEBI" id="CHEBI:29105"/>
        <label>1</label>
    </ligand>
</feature>
<evidence type="ECO:0000256" key="3">
    <source>
        <dbReference type="PIRSR" id="PIRSR623088-1"/>
    </source>
</evidence>
<dbReference type="InterPro" id="IPR023088">
    <property type="entry name" value="PDEase"/>
</dbReference>
<feature type="region of interest" description="Disordered" evidence="7">
    <location>
        <begin position="1"/>
        <end position="20"/>
    </location>
</feature>
<feature type="compositionally biased region" description="Polar residues" evidence="7">
    <location>
        <begin position="1"/>
        <end position="10"/>
    </location>
</feature>
<dbReference type="AlphaFoldDB" id="A0A1J4JYP2"/>
<comment type="similarity">
    <text evidence="6">Belongs to the cyclic nucleotide phosphodiesterase family.</text>
</comment>
<comment type="caution">
    <text evidence="10">The sequence shown here is derived from an EMBL/GenBank/DDBJ whole genome shotgun (WGS) entry which is preliminary data.</text>
</comment>
<sequence length="589" mass="66041">MTTNAENSAGPNLAQPEALPPSQLASLPFTRDDIHILAIDDDAMLLKSVTKALTDLGYKVTTANNGAVALDILKSGAQVDFILSDVMMPVMNGPQFLTAARSDPRFVEIPIVMMSSNDQYEIVFDCLSKGADDYMIKPLSPQVLKNIYANVWLKRKQNAVAAKIQHQIVESSVITQKIEKMKANFSASVQTPVKDAATTLQNILQSGGIKPDAMAAVQNIIQRLVQLNDEEITVGPKAQIPTKMQDFFATQFGVSSGKKVVTPIPVTAVKKRAAPAVDIPHLQPLNLGDQLFRLEFNSWNISENMLMNLANDIFSAMSVGQTLSAKPGEVEHFLKRAMQGHKHNPFHNFRRACDSLQFVAMVLNKTKRPFLPFEKLGAIFAALLHDVEHPGTNNMFQIKTSSQLALTYNDRRVLENNSASQGSRMVQDCFSFSINDEQFSLLRQTFLNCVLRTDISKCPKFIGKVLAHEMNWDNKEHRQNALALLTLMGDLAYAVRPWDVAGYWYGMMRDEQLQQGDMERRLGMPVPDLMDRRKQRPQVEVYRTHFKVIVMPVFQAGARIFPDLEEMFMTALQRNLQIIEEMANVEGQQ</sequence>
<accession>A0A1J4JYP2</accession>
<keyword evidence="2 6" id="KW-0378">Hydrolase</keyword>
<dbReference type="Pfam" id="PF00233">
    <property type="entry name" value="PDEase_I"/>
    <property type="match status" value="1"/>
</dbReference>
<feature type="domain" description="Response regulatory" evidence="8">
    <location>
        <begin position="35"/>
        <end position="152"/>
    </location>
</feature>
<feature type="domain" description="PDEase" evidence="9">
    <location>
        <begin position="275"/>
        <end position="586"/>
    </location>
</feature>
<feature type="binding site" evidence="4">
    <location>
        <position position="386"/>
    </location>
    <ligand>
        <name>Zn(2+)</name>
        <dbReference type="ChEBI" id="CHEBI:29105"/>
        <label>2</label>
    </ligand>
</feature>
<gene>
    <name evidence="10" type="ORF">TRFO_30514</name>
</gene>
<dbReference type="InterPro" id="IPR001789">
    <property type="entry name" value="Sig_transdc_resp-reg_receiver"/>
</dbReference>
<dbReference type="GeneID" id="94842104"/>
<dbReference type="RefSeq" id="XP_068355525.1">
    <property type="nucleotide sequence ID" value="XM_068507400.1"/>
</dbReference>
<dbReference type="Pfam" id="PF00072">
    <property type="entry name" value="Response_reg"/>
    <property type="match status" value="1"/>
</dbReference>
<feature type="binding site" evidence="4">
    <location>
        <position position="385"/>
    </location>
    <ligand>
        <name>Zn(2+)</name>
        <dbReference type="ChEBI" id="CHEBI:29105"/>
        <label>1</label>
    </ligand>
</feature>
<evidence type="ECO:0000259" key="8">
    <source>
        <dbReference type="PROSITE" id="PS50110"/>
    </source>
</evidence>
<dbReference type="GO" id="GO:0046872">
    <property type="term" value="F:metal ion binding"/>
    <property type="evidence" value="ECO:0007669"/>
    <property type="project" value="UniProtKB-KW"/>
</dbReference>
<dbReference type="PROSITE" id="PS00126">
    <property type="entry name" value="PDEASE_I_1"/>
    <property type="match status" value="1"/>
</dbReference>
<evidence type="ECO:0000256" key="4">
    <source>
        <dbReference type="PIRSR" id="PIRSR623088-3"/>
    </source>
</evidence>
<dbReference type="VEuPathDB" id="TrichDB:TRFO_30514"/>
<dbReference type="InterPro" id="IPR003607">
    <property type="entry name" value="HD/PDEase_dom"/>
</dbReference>
<dbReference type="PROSITE" id="PS50110">
    <property type="entry name" value="RESPONSE_REGULATORY"/>
    <property type="match status" value="1"/>
</dbReference>
<feature type="modified residue" description="4-aspartylphosphate" evidence="5">
    <location>
        <position position="85"/>
    </location>
</feature>
<dbReference type="InterPro" id="IPR023174">
    <property type="entry name" value="PDEase_CS"/>
</dbReference>
<evidence type="ECO:0000256" key="7">
    <source>
        <dbReference type="SAM" id="MobiDB-lite"/>
    </source>
</evidence>
<dbReference type="InterPro" id="IPR002073">
    <property type="entry name" value="PDEase_catalytic_dom"/>
</dbReference>
<dbReference type="CDD" id="cd00077">
    <property type="entry name" value="HDc"/>
    <property type="match status" value="1"/>
</dbReference>
<organism evidence="10 11">
    <name type="scientific">Tritrichomonas foetus</name>
    <dbReference type="NCBI Taxonomy" id="1144522"/>
    <lineage>
        <taxon>Eukaryota</taxon>
        <taxon>Metamonada</taxon>
        <taxon>Parabasalia</taxon>
        <taxon>Tritrichomonadida</taxon>
        <taxon>Tritrichomonadidae</taxon>
        <taxon>Tritrichomonas</taxon>
    </lineage>
</organism>
<dbReference type="PROSITE" id="PS51845">
    <property type="entry name" value="PDEASE_I_2"/>
    <property type="match status" value="1"/>
</dbReference>
<dbReference type="PRINTS" id="PR00387">
    <property type="entry name" value="PDIESTERASE1"/>
</dbReference>
<comment type="cofactor">
    <cofactor evidence="6">
        <name>a divalent metal cation</name>
        <dbReference type="ChEBI" id="CHEBI:60240"/>
    </cofactor>
    <text evidence="6">Binds 2 divalent metal cations per subunit. Site 1 may preferentially bind zinc ions, while site 2 has a preference for magnesium and/or manganese ions.</text>
</comment>
<dbReference type="SUPFAM" id="SSF109604">
    <property type="entry name" value="HD-domain/PDEase-like"/>
    <property type="match status" value="1"/>
</dbReference>
<evidence type="ECO:0000313" key="10">
    <source>
        <dbReference type="EMBL" id="OHT02389.1"/>
    </source>
</evidence>
<dbReference type="InterPro" id="IPR011006">
    <property type="entry name" value="CheY-like_superfamily"/>
</dbReference>
<dbReference type="SMART" id="SM00448">
    <property type="entry name" value="REC"/>
    <property type="match status" value="1"/>
</dbReference>
<keyword evidence="11" id="KW-1185">Reference proteome</keyword>
<dbReference type="SUPFAM" id="SSF52172">
    <property type="entry name" value="CheY-like"/>
    <property type="match status" value="1"/>
</dbReference>
<evidence type="ECO:0000256" key="2">
    <source>
        <dbReference type="ARBA" id="ARBA00022801"/>
    </source>
</evidence>
<evidence type="ECO:0000256" key="5">
    <source>
        <dbReference type="PROSITE-ProRule" id="PRU00169"/>
    </source>
</evidence>
<keyword evidence="1 4" id="KW-0479">Metal-binding</keyword>
<dbReference type="PANTHER" id="PTHR11347">
    <property type="entry name" value="CYCLIC NUCLEOTIDE PHOSPHODIESTERASE"/>
    <property type="match status" value="1"/>
</dbReference>
<dbReference type="GO" id="GO:0004114">
    <property type="term" value="F:3',5'-cyclic-nucleotide phosphodiesterase activity"/>
    <property type="evidence" value="ECO:0007669"/>
    <property type="project" value="InterPro"/>
</dbReference>
<evidence type="ECO:0000256" key="1">
    <source>
        <dbReference type="ARBA" id="ARBA00022723"/>
    </source>
</evidence>
<dbReference type="Proteomes" id="UP000179807">
    <property type="component" value="Unassembled WGS sequence"/>
</dbReference>
<dbReference type="Gene3D" id="3.40.50.2300">
    <property type="match status" value="1"/>
</dbReference>